<dbReference type="PANTHER" id="PTHR37946:SF1">
    <property type="entry name" value="SLL1969 PROTEIN"/>
    <property type="match status" value="1"/>
</dbReference>
<organism evidence="2 3">
    <name type="scientific">Beggiatoa alba B18LD</name>
    <dbReference type="NCBI Taxonomy" id="395493"/>
    <lineage>
        <taxon>Bacteria</taxon>
        <taxon>Pseudomonadati</taxon>
        <taxon>Pseudomonadota</taxon>
        <taxon>Gammaproteobacteria</taxon>
        <taxon>Thiotrichales</taxon>
        <taxon>Thiotrichaceae</taxon>
        <taxon>Beggiatoa</taxon>
    </lineage>
</organism>
<dbReference type="CDD" id="cd00146">
    <property type="entry name" value="PKD"/>
    <property type="match status" value="1"/>
</dbReference>
<dbReference type="Gene3D" id="2.60.40.10">
    <property type="entry name" value="Immunoglobulins"/>
    <property type="match status" value="1"/>
</dbReference>
<gene>
    <name evidence="2" type="ORF">BegalDRAFT_0256</name>
</gene>
<evidence type="ECO:0000259" key="1">
    <source>
        <dbReference type="PROSITE" id="PS50093"/>
    </source>
</evidence>
<dbReference type="RefSeq" id="WP_002682870.1">
    <property type="nucleotide sequence ID" value="NZ_JH600070.1"/>
</dbReference>
<dbReference type="PROSITE" id="PS50093">
    <property type="entry name" value="PKD"/>
    <property type="match status" value="1"/>
</dbReference>
<dbReference type="InterPro" id="IPR000601">
    <property type="entry name" value="PKD_dom"/>
</dbReference>
<dbReference type="Gene3D" id="3.40.50.1820">
    <property type="entry name" value="alpha/beta hydrolase"/>
    <property type="match status" value="1"/>
</dbReference>
<dbReference type="SUPFAM" id="SSF53474">
    <property type="entry name" value="alpha/beta-Hydrolases"/>
    <property type="match status" value="1"/>
</dbReference>
<feature type="domain" description="PKD" evidence="1">
    <location>
        <begin position="159"/>
        <end position="204"/>
    </location>
</feature>
<dbReference type="PANTHER" id="PTHR37946">
    <property type="entry name" value="SLL1969 PROTEIN"/>
    <property type="match status" value="1"/>
</dbReference>
<dbReference type="Pfam" id="PF05057">
    <property type="entry name" value="DUF676"/>
    <property type="match status" value="1"/>
</dbReference>
<dbReference type="Pfam" id="PF18911">
    <property type="entry name" value="PKD_4"/>
    <property type="match status" value="1"/>
</dbReference>
<dbReference type="InterPro" id="IPR007751">
    <property type="entry name" value="DUF676_lipase-like"/>
</dbReference>
<name>I3CC35_9GAMM</name>
<dbReference type="InterPro" id="IPR013783">
    <property type="entry name" value="Ig-like_fold"/>
</dbReference>
<dbReference type="Proteomes" id="UP000005744">
    <property type="component" value="Unassembled WGS sequence"/>
</dbReference>
<proteinExistence type="predicted"/>
<protein>
    <submittedName>
        <fullName evidence="2">PKD domain protein</fullName>
    </submittedName>
</protein>
<dbReference type="SUPFAM" id="SSF49299">
    <property type="entry name" value="PKD domain"/>
    <property type="match status" value="1"/>
</dbReference>
<dbReference type="InterPro" id="IPR029058">
    <property type="entry name" value="AB_hydrolase_fold"/>
</dbReference>
<keyword evidence="3" id="KW-1185">Reference proteome</keyword>
<accession>I3CC35</accession>
<dbReference type="InterPro" id="IPR035986">
    <property type="entry name" value="PKD_dom_sf"/>
</dbReference>
<dbReference type="EMBL" id="JH600070">
    <property type="protein sequence ID" value="EIJ41178.1"/>
    <property type="molecule type" value="Genomic_DNA"/>
</dbReference>
<dbReference type="AlphaFoldDB" id="I3CC35"/>
<dbReference type="eggNOG" id="COG1075">
    <property type="taxonomic scope" value="Bacteria"/>
</dbReference>
<dbReference type="OrthoDB" id="869379at2"/>
<evidence type="ECO:0000313" key="2">
    <source>
        <dbReference type="EMBL" id="EIJ41178.1"/>
    </source>
</evidence>
<dbReference type="STRING" id="395493.BegalDRAFT_0256"/>
<evidence type="ECO:0000313" key="3">
    <source>
        <dbReference type="Proteomes" id="UP000005744"/>
    </source>
</evidence>
<reference evidence="2 3" key="1">
    <citation type="submission" date="2011-11" db="EMBL/GenBank/DDBJ databases">
        <title>Improved High-Quality Draft sequence of Beggiatoa alba B18lD.</title>
        <authorList>
            <consortium name="US DOE Joint Genome Institute"/>
            <person name="Lucas S."/>
            <person name="Han J."/>
            <person name="Lapidus A."/>
            <person name="Cheng J.-F."/>
            <person name="Goodwin L."/>
            <person name="Pitluck S."/>
            <person name="Peters L."/>
            <person name="Mikhailova N."/>
            <person name="Held B."/>
            <person name="Detter J.C."/>
            <person name="Han C."/>
            <person name="Tapia R."/>
            <person name="Land M."/>
            <person name="Hauser L."/>
            <person name="Kyrpides N."/>
            <person name="Ivanova N."/>
            <person name="Pagani I."/>
            <person name="Samuel K."/>
            <person name="Teske A."/>
            <person name="Mueller J."/>
            <person name="Woyke T."/>
        </authorList>
    </citation>
    <scope>NUCLEOTIDE SEQUENCE [LARGE SCALE GENOMIC DNA]</scope>
    <source>
        <strain evidence="2 3">B18LD</strain>
    </source>
</reference>
<dbReference type="HOGENOM" id="CLU_325343_0_0_6"/>
<sequence length="886" mass="98745">MELTLYFRRYDLLIIFFCCISNYVFADSQNSYIKGVEWCKKDRCNFLNENDALCHWNIMCASNEAVENRAEHLKQFLSSCEKYGWYAMRSDEDYKGIGIDVFQVAKDSDAMQRMGVVQTSSPACYLGIVPQKMIYFKYRIIPCKSLTVALDAQTNGSRFEWIISDGQKVQGKNTEVSFKKPGTYKISLVVDGQTSSTATKEVTLAPQTLEIIDLACEDKSECKGTSLLTKNKDNIVVPKSPRELNTSMIVERTGIVTDGISKLLLRLRTDKPVEFSIKNNDSDCKLGVLKTRDLTTSSCKTLKIEPEDTGDGGKCVFAIYEAPNTFPQDQSKATFQYKVIQDQQTTTETSITLYKQPVILLHGLWSNSHAWDGLASELSKSGYPAISVGYSPSIVPGEYPGAETFDPENNPVGPPELKKGIEQELKKQRDAGIATSQVNIVAHSMGGLVARSLIKYKKNQYEYQRLDNYMKGDFARLITVGTPHSGTRVADLLVHNKCHTKQVCFGKVPTKKEPKVMTFGLCEDMTLEAFFKGLGHPIGPAVYDLQTGSTALQHLGASDVYAHTIAGITPLPIHFIFVPIFYYSVPVLVPTPVFILIPIPIETTDSEKLNEIDFIFDAVSQLRFVNEYLIQAFNITAIGDNRKDNPYNSTAPVDTINELFRGEAHDSTVPVSSQQGGLTGDNITILQNLVTHTQETKSTEVWMQVKKLLNTPTTSQVFAQGLPKANLENYSNKNFELDKERCTVSQNNVNAFYFPELIFDFLKSISLITPAYAVVTTSTYTTQPTSLVTGTFEPIEGTVVKPDEKITLRFDIQGGIPQKGAIFRIGSTLIPIMGESPYIVEYTPSNEDMGKIPITIFTLNDSPQNNMYSFESYIVVSNRKTSNKAK</sequence>